<evidence type="ECO:0000313" key="1">
    <source>
        <dbReference type="EMBL" id="MPM82704.1"/>
    </source>
</evidence>
<proteinExistence type="predicted"/>
<comment type="caution">
    <text evidence="1">The sequence shown here is derived from an EMBL/GenBank/DDBJ whole genome shotgun (WGS) entry which is preliminary data.</text>
</comment>
<reference evidence="1" key="1">
    <citation type="submission" date="2019-08" db="EMBL/GenBank/DDBJ databases">
        <authorList>
            <person name="Kucharzyk K."/>
            <person name="Murdoch R.W."/>
            <person name="Higgins S."/>
            <person name="Loffler F."/>
        </authorList>
    </citation>
    <scope>NUCLEOTIDE SEQUENCE</scope>
</reference>
<accession>A0A645D0G6</accession>
<dbReference type="EMBL" id="VSSQ01031705">
    <property type="protein sequence ID" value="MPM82704.1"/>
    <property type="molecule type" value="Genomic_DNA"/>
</dbReference>
<sequence>MENSEITILGRGVRLEMQANLINHRPLEFGMMGVDDKGELMYLFVVHHLITEQHMLTRGGIAYIGRDQDRLAAELLQPIRQAHRLPRVHGGREDRHIALIIEIASPIEWLVEKLARLGTNHPVIAHLKSFAPIGEGASIGI</sequence>
<dbReference type="AlphaFoldDB" id="A0A645D0G6"/>
<protein>
    <submittedName>
        <fullName evidence="1">Uncharacterized protein</fullName>
    </submittedName>
</protein>
<organism evidence="1">
    <name type="scientific">bioreactor metagenome</name>
    <dbReference type="NCBI Taxonomy" id="1076179"/>
    <lineage>
        <taxon>unclassified sequences</taxon>
        <taxon>metagenomes</taxon>
        <taxon>ecological metagenomes</taxon>
    </lineage>
</organism>
<gene>
    <name evidence="1" type="ORF">SDC9_129766</name>
</gene>
<name>A0A645D0G6_9ZZZZ</name>